<evidence type="ECO:0000313" key="8">
    <source>
        <dbReference type="EMBL" id="SDG19680.1"/>
    </source>
</evidence>
<proteinExistence type="predicted"/>
<feature type="transmembrane region" description="Helical" evidence="6">
    <location>
        <begin position="271"/>
        <end position="294"/>
    </location>
</feature>
<evidence type="ECO:0000256" key="4">
    <source>
        <dbReference type="ARBA" id="ARBA00022989"/>
    </source>
</evidence>
<keyword evidence="10" id="KW-1185">Reference proteome</keyword>
<feature type="transmembrane region" description="Helical" evidence="6">
    <location>
        <begin position="168"/>
        <end position="192"/>
    </location>
</feature>
<evidence type="ECO:0000256" key="5">
    <source>
        <dbReference type="ARBA" id="ARBA00023136"/>
    </source>
</evidence>
<feature type="transmembrane region" description="Helical" evidence="6">
    <location>
        <begin position="300"/>
        <end position="323"/>
    </location>
</feature>
<comment type="subcellular location">
    <subcellularLocation>
        <location evidence="1">Cell membrane</location>
        <topology evidence="1">Multi-pass membrane protein</topology>
    </subcellularLocation>
</comment>
<dbReference type="InterPro" id="IPR052159">
    <property type="entry name" value="Competence_DNA_uptake"/>
</dbReference>
<dbReference type="RefSeq" id="WP_091813870.1">
    <property type="nucleotide sequence ID" value="NZ_CP091791.1"/>
</dbReference>
<feature type="transmembrane region" description="Helical" evidence="6">
    <location>
        <begin position="40"/>
        <end position="59"/>
    </location>
</feature>
<evidence type="ECO:0000313" key="11">
    <source>
        <dbReference type="Proteomes" id="UP000199134"/>
    </source>
</evidence>
<dbReference type="EMBL" id="FNCQ01000001">
    <property type="protein sequence ID" value="SDG19680.1"/>
    <property type="molecule type" value="Genomic_DNA"/>
</dbReference>
<keyword evidence="3 6" id="KW-0812">Transmembrane</keyword>
<reference evidence="8 11" key="2">
    <citation type="submission" date="2016-10" db="EMBL/GenBank/DDBJ databases">
        <authorList>
            <person name="de Groot N.N."/>
        </authorList>
    </citation>
    <scope>NUCLEOTIDE SEQUENCE [LARGE SCALE GENOMIC DNA]</scope>
    <source>
        <strain evidence="11">BP1-145</strain>
        <strain evidence="8">BP1-148</strain>
    </source>
</reference>
<dbReference type="Proteomes" id="UP000199134">
    <property type="component" value="Unassembled WGS sequence"/>
</dbReference>
<protein>
    <submittedName>
        <fullName evidence="9">Competence protein ComEC</fullName>
    </submittedName>
</protein>
<gene>
    <name evidence="9" type="ORF">SAMN04487900_10544</name>
    <name evidence="8" type="ORF">SAMN04487901_101240</name>
</gene>
<evidence type="ECO:0000256" key="1">
    <source>
        <dbReference type="ARBA" id="ARBA00004651"/>
    </source>
</evidence>
<reference evidence="9 10" key="1">
    <citation type="submission" date="2016-10" db="EMBL/GenBank/DDBJ databases">
        <authorList>
            <person name="Varghese N."/>
            <person name="Submissions S."/>
        </authorList>
    </citation>
    <scope>NUCLEOTIDE SEQUENCE</scope>
    <source>
        <strain evidence="9">BP1-145</strain>
        <strain evidence="10">BP1-148</strain>
    </source>
</reference>
<evidence type="ECO:0000256" key="6">
    <source>
        <dbReference type="SAM" id="Phobius"/>
    </source>
</evidence>
<dbReference type="Proteomes" id="UP000198779">
    <property type="component" value="Unassembled WGS sequence"/>
</dbReference>
<keyword evidence="2" id="KW-1003">Cell membrane</keyword>
<dbReference type="InterPro" id="IPR004477">
    <property type="entry name" value="ComEC_N"/>
</dbReference>
<dbReference type="EMBL" id="FNIW01000005">
    <property type="protein sequence ID" value="SDN90989.1"/>
    <property type="molecule type" value="Genomic_DNA"/>
</dbReference>
<dbReference type="OrthoDB" id="9761531at2"/>
<accession>A0A1H0F909</accession>
<dbReference type="Pfam" id="PF03772">
    <property type="entry name" value="Competence"/>
    <property type="match status" value="1"/>
</dbReference>
<dbReference type="STRING" id="645274.SAMN04487901_101240"/>
<evidence type="ECO:0000313" key="9">
    <source>
        <dbReference type="EMBL" id="SDN90989.1"/>
    </source>
</evidence>
<sequence>MPAVSMAIGIIVAPMIPHAGIILTSLIVCILMAWLLHRWALVQSMAVLLCFFLMGMLVGQRAERPHRHQQKVPSLTAQRPLSRMERVQQRCLDYRQTLLDRYRTSSSADDEYAVLAAMTLGDKSALTKELRETYSKTGASHILALSGLHLGIIYLLLFRLTLGRRRFWLSQVAIILSIWAFAFLTGLSTSVVRSATMISIYALFSVGGRHRSPVNILCFTAIVMLLVNPASLFDIGFQLSFSAVLAILLLMPLFESFFPEHYFEGRPLQHYIYNMVGLSVAAQVGVAPLIAFYFGRFSTYFLLTNFIVIPAATMILYGALLVVMIPSLAPVLLGFVGILNKALGWVSQMPCASIDGLHPSVLQICLLYVVFFCVYFSLRILQRVPPIT</sequence>
<feature type="transmembrane region" description="Helical" evidence="6">
    <location>
        <begin position="213"/>
        <end position="233"/>
    </location>
</feature>
<organism evidence="9 11">
    <name type="scientific">Prevotella communis</name>
    <dbReference type="NCBI Taxonomy" id="2913614"/>
    <lineage>
        <taxon>Bacteria</taxon>
        <taxon>Pseudomonadati</taxon>
        <taxon>Bacteroidota</taxon>
        <taxon>Bacteroidia</taxon>
        <taxon>Bacteroidales</taxon>
        <taxon>Prevotellaceae</taxon>
        <taxon>Prevotella</taxon>
    </lineage>
</organism>
<feature type="transmembrane region" description="Helical" evidence="6">
    <location>
        <begin position="360"/>
        <end position="378"/>
    </location>
</feature>
<feature type="transmembrane region" description="Helical" evidence="6">
    <location>
        <begin position="7"/>
        <end position="34"/>
    </location>
</feature>
<evidence type="ECO:0000256" key="2">
    <source>
        <dbReference type="ARBA" id="ARBA00022475"/>
    </source>
</evidence>
<evidence type="ECO:0000313" key="10">
    <source>
        <dbReference type="Proteomes" id="UP000198779"/>
    </source>
</evidence>
<name>A0A1H0F909_9BACT</name>
<feature type="transmembrane region" description="Helical" evidence="6">
    <location>
        <begin position="142"/>
        <end position="162"/>
    </location>
</feature>
<accession>A0A1G7SBV9</accession>
<feature type="transmembrane region" description="Helical" evidence="6">
    <location>
        <begin position="330"/>
        <end position="348"/>
    </location>
</feature>
<feature type="transmembrane region" description="Helical" evidence="6">
    <location>
        <begin position="239"/>
        <end position="259"/>
    </location>
</feature>
<keyword evidence="4 6" id="KW-1133">Transmembrane helix</keyword>
<dbReference type="AlphaFoldDB" id="A0A1H0F909"/>
<feature type="domain" description="ComEC/Rec2-related protein" evidence="7">
    <location>
        <begin position="118"/>
        <end position="377"/>
    </location>
</feature>
<keyword evidence="5 6" id="KW-0472">Membrane</keyword>
<dbReference type="GO" id="GO:0005886">
    <property type="term" value="C:plasma membrane"/>
    <property type="evidence" value="ECO:0007669"/>
    <property type="project" value="UniProtKB-SubCell"/>
</dbReference>
<dbReference type="NCBIfam" id="TIGR00360">
    <property type="entry name" value="ComEC_N-term"/>
    <property type="match status" value="1"/>
</dbReference>
<dbReference type="PANTHER" id="PTHR30619">
    <property type="entry name" value="DNA INTERNALIZATION/COMPETENCE PROTEIN COMEC/REC2"/>
    <property type="match status" value="1"/>
</dbReference>
<dbReference type="PANTHER" id="PTHR30619:SF1">
    <property type="entry name" value="RECOMBINATION PROTEIN 2"/>
    <property type="match status" value="1"/>
</dbReference>
<evidence type="ECO:0000256" key="3">
    <source>
        <dbReference type="ARBA" id="ARBA00022692"/>
    </source>
</evidence>
<evidence type="ECO:0000259" key="7">
    <source>
        <dbReference type="Pfam" id="PF03772"/>
    </source>
</evidence>